<dbReference type="OrthoDB" id="5424793at2759"/>
<accession>A0A9P7MB67</accession>
<evidence type="ECO:0000313" key="3">
    <source>
        <dbReference type="Proteomes" id="UP000706124"/>
    </source>
</evidence>
<reference evidence="2 3" key="1">
    <citation type="journal article" date="2020" name="bioRxiv">
        <title>Whole genome comparisons of ergot fungi reveals the divergence and evolution of species within the genus Claviceps are the result of varying mechanisms driving genome evolution and host range expansion.</title>
        <authorList>
            <person name="Wyka S.A."/>
            <person name="Mondo S.J."/>
            <person name="Liu M."/>
            <person name="Dettman J."/>
            <person name="Nalam V."/>
            <person name="Broders K.D."/>
        </authorList>
    </citation>
    <scope>NUCLEOTIDE SEQUENCE [LARGE SCALE GENOMIC DNA]</scope>
    <source>
        <strain evidence="2 3">CCC 1485</strain>
    </source>
</reference>
<keyword evidence="3" id="KW-1185">Reference proteome</keyword>
<evidence type="ECO:0000256" key="1">
    <source>
        <dbReference type="SAM" id="Coils"/>
    </source>
</evidence>
<keyword evidence="1" id="KW-0175">Coiled coil</keyword>
<feature type="coiled-coil region" evidence="1">
    <location>
        <begin position="240"/>
        <end position="267"/>
    </location>
</feature>
<sequence>MAGPSNHSMPEHWTELNALKRQKALCLAQVRALKISCKKNCGKDKVVECEECYGKVIDRLRSRFSESEEREWFTQRKAFTNELDSLLQDVKHGKRSIESIEAGIESEKEAWYRWVLRRYPEFIAISDHGVDRQEIRGMLDDPDRSRDELVQTMIEGIGKPPNWPSDVDEFADKVSAAKDSAEVKKIYITEFFIDQSTGKVLVNAEKYLEDYKRSDSMTLEDVIDKIVLDIQRSRTAQPQRDAHMRRLDELRRAKTAFEQNKLQAKSLKAAQAASIKPELRDLPPCMVCGKDVPLSDVLSCTVCQALVQAGSGGKLTVYCSEDCYRKGHDAHVDVMHDCEAGDHCVQLFDDDEEMDDGVPKVVCCNECLRLKRATIYCTQDCALNNIAKHRLVRHGARDTVADGRTLISPLHEFLDTTLTGQNPGLKFSLVE</sequence>
<evidence type="ECO:0000313" key="2">
    <source>
        <dbReference type="EMBL" id="KAG5935781.1"/>
    </source>
</evidence>
<dbReference type="AlphaFoldDB" id="A0A9P7MB67"/>
<organism evidence="2 3">
    <name type="scientific">Claviceps pazoutovae</name>
    <dbReference type="NCBI Taxonomy" id="1649127"/>
    <lineage>
        <taxon>Eukaryota</taxon>
        <taxon>Fungi</taxon>
        <taxon>Dikarya</taxon>
        <taxon>Ascomycota</taxon>
        <taxon>Pezizomycotina</taxon>
        <taxon>Sordariomycetes</taxon>
        <taxon>Hypocreomycetidae</taxon>
        <taxon>Hypocreales</taxon>
        <taxon>Clavicipitaceae</taxon>
        <taxon>Claviceps</taxon>
    </lineage>
</organism>
<comment type="caution">
    <text evidence="2">The sequence shown here is derived from an EMBL/GenBank/DDBJ whole genome shotgun (WGS) entry which is preliminary data.</text>
</comment>
<dbReference type="Proteomes" id="UP000706124">
    <property type="component" value="Unassembled WGS sequence"/>
</dbReference>
<evidence type="ECO:0008006" key="4">
    <source>
        <dbReference type="Google" id="ProtNLM"/>
    </source>
</evidence>
<protein>
    <recommendedName>
        <fullName evidence="4">Suppressor of anucleate metulae protein B</fullName>
    </recommendedName>
</protein>
<name>A0A9P7MB67_9HYPO</name>
<dbReference type="EMBL" id="SRPO01000242">
    <property type="protein sequence ID" value="KAG5935781.1"/>
    <property type="molecule type" value="Genomic_DNA"/>
</dbReference>
<gene>
    <name evidence="2" type="ORF">E4U60_002975</name>
</gene>
<proteinExistence type="predicted"/>